<dbReference type="EMBL" id="JACJST010000002">
    <property type="protein sequence ID" value="MBD2567135.1"/>
    <property type="molecule type" value="Genomic_DNA"/>
</dbReference>
<protein>
    <submittedName>
        <fullName evidence="1">Uncharacterized protein</fullName>
    </submittedName>
</protein>
<organism evidence="1 2">
    <name type="scientific">Anabaena lutea FACHB-196</name>
    <dbReference type="NCBI Taxonomy" id="2692881"/>
    <lineage>
        <taxon>Bacteria</taxon>
        <taxon>Bacillati</taxon>
        <taxon>Cyanobacteriota</taxon>
        <taxon>Cyanophyceae</taxon>
        <taxon>Nostocales</taxon>
        <taxon>Nostocaceae</taxon>
        <taxon>Anabaena</taxon>
    </lineage>
</organism>
<name>A0ABR8FB95_9NOST</name>
<accession>A0ABR8FB95</accession>
<dbReference type="RefSeq" id="WP_190711912.1">
    <property type="nucleotide sequence ID" value="NZ_JACJST010000002.1"/>
</dbReference>
<dbReference type="Proteomes" id="UP000640531">
    <property type="component" value="Unassembled WGS sequence"/>
</dbReference>
<proteinExistence type="predicted"/>
<comment type="caution">
    <text evidence="1">The sequence shown here is derived from an EMBL/GenBank/DDBJ whole genome shotgun (WGS) entry which is preliminary data.</text>
</comment>
<evidence type="ECO:0000313" key="2">
    <source>
        <dbReference type="Proteomes" id="UP000640531"/>
    </source>
</evidence>
<reference evidence="1 2" key="1">
    <citation type="journal article" date="2020" name="ISME J.">
        <title>Comparative genomics reveals insights into cyanobacterial evolution and habitat adaptation.</title>
        <authorList>
            <person name="Chen M.Y."/>
            <person name="Teng W.K."/>
            <person name="Zhao L."/>
            <person name="Hu C.X."/>
            <person name="Zhou Y.K."/>
            <person name="Han B.P."/>
            <person name="Song L.R."/>
            <person name="Shu W.S."/>
        </authorList>
    </citation>
    <scope>NUCLEOTIDE SEQUENCE [LARGE SCALE GENOMIC DNA]</scope>
    <source>
        <strain evidence="1 2">FACHB-196</strain>
    </source>
</reference>
<gene>
    <name evidence="1" type="ORF">H6G59_04335</name>
</gene>
<evidence type="ECO:0000313" key="1">
    <source>
        <dbReference type="EMBL" id="MBD2567135.1"/>
    </source>
</evidence>
<keyword evidence="2" id="KW-1185">Reference proteome</keyword>
<sequence length="88" mass="10405">MFQDLPIKHQDDPLVRDIDLVFQKLISEIALAFEQVVKQDGMRATHSFFVSRLKTVNDRIFYKSSYEEFNRLLSAMNELKIAQYFGMK</sequence>